<dbReference type="PROSITE" id="PS50092">
    <property type="entry name" value="TSP1"/>
    <property type="match status" value="1"/>
</dbReference>
<dbReference type="Proteomes" id="UP001642483">
    <property type="component" value="Unassembled WGS sequence"/>
</dbReference>
<dbReference type="EMBL" id="CAWYQH010000001">
    <property type="protein sequence ID" value="CAK8672881.1"/>
    <property type="molecule type" value="Genomic_DNA"/>
</dbReference>
<dbReference type="Gene3D" id="2.20.100.10">
    <property type="entry name" value="Thrombospondin type-1 (TSP1) repeat"/>
    <property type="match status" value="1"/>
</dbReference>
<keyword evidence="1" id="KW-0677">Repeat</keyword>
<organism evidence="3 4">
    <name type="scientific">Clavelina lepadiformis</name>
    <name type="common">Light-bulb sea squirt</name>
    <name type="synonym">Ascidia lepadiformis</name>
    <dbReference type="NCBI Taxonomy" id="159417"/>
    <lineage>
        <taxon>Eukaryota</taxon>
        <taxon>Metazoa</taxon>
        <taxon>Chordata</taxon>
        <taxon>Tunicata</taxon>
        <taxon>Ascidiacea</taxon>
        <taxon>Aplousobranchia</taxon>
        <taxon>Clavelinidae</taxon>
        <taxon>Clavelina</taxon>
    </lineage>
</organism>
<dbReference type="PANTHER" id="PTHR22906">
    <property type="entry name" value="PROPERDIN"/>
    <property type="match status" value="1"/>
</dbReference>
<keyword evidence="2" id="KW-1015">Disulfide bond</keyword>
<comment type="caution">
    <text evidence="3">The sequence shown here is derived from an EMBL/GenBank/DDBJ whole genome shotgun (WGS) entry which is preliminary data.</text>
</comment>
<keyword evidence="4" id="KW-1185">Reference proteome</keyword>
<gene>
    <name evidence="3" type="ORF">CVLEPA_LOCUS2556</name>
</gene>
<evidence type="ECO:0000256" key="1">
    <source>
        <dbReference type="ARBA" id="ARBA00022737"/>
    </source>
</evidence>
<dbReference type="InterPro" id="IPR052065">
    <property type="entry name" value="Compl_asym_regulator"/>
</dbReference>
<evidence type="ECO:0000256" key="2">
    <source>
        <dbReference type="ARBA" id="ARBA00023157"/>
    </source>
</evidence>
<dbReference type="SMART" id="SM00209">
    <property type="entry name" value="TSP1"/>
    <property type="match status" value="1"/>
</dbReference>
<dbReference type="InterPro" id="IPR000884">
    <property type="entry name" value="TSP1_rpt"/>
</dbReference>
<proteinExistence type="predicted"/>
<dbReference type="SUPFAM" id="SSF82895">
    <property type="entry name" value="TSP-1 type 1 repeat"/>
    <property type="match status" value="1"/>
</dbReference>
<evidence type="ECO:0000313" key="4">
    <source>
        <dbReference type="Proteomes" id="UP001642483"/>
    </source>
</evidence>
<dbReference type="InterPro" id="IPR036383">
    <property type="entry name" value="TSP1_rpt_sf"/>
</dbReference>
<name>A0ABP0EZJ3_CLALP</name>
<evidence type="ECO:0000313" key="3">
    <source>
        <dbReference type="EMBL" id="CAK8672881.1"/>
    </source>
</evidence>
<reference evidence="3 4" key="1">
    <citation type="submission" date="2024-02" db="EMBL/GenBank/DDBJ databases">
        <authorList>
            <person name="Daric V."/>
            <person name="Darras S."/>
        </authorList>
    </citation>
    <scope>NUCLEOTIDE SEQUENCE [LARGE SCALE GENOMIC DNA]</scope>
</reference>
<protein>
    <submittedName>
        <fullName evidence="3">Uncharacterized protein</fullName>
    </submittedName>
</protein>
<sequence length="111" mass="12120">MSYRYGLIGPNAATAAEVFKHATETLKQIDSNLKADNVPLTKIAPAEAYSSWYSWTPCTESCGGGQQYRHRECNKVEGCDGPYNDTRACALEECPATGPGKLKHITKLPPK</sequence>
<accession>A0ABP0EZJ3</accession>
<dbReference type="Pfam" id="PF00090">
    <property type="entry name" value="TSP_1"/>
    <property type="match status" value="1"/>
</dbReference>